<evidence type="ECO:0000259" key="1">
    <source>
        <dbReference type="Pfam" id="PF13443"/>
    </source>
</evidence>
<name>A0AAV4K8Z4_9DEIO</name>
<dbReference type="EMBL" id="BMMA01000052">
    <property type="protein sequence ID" value="GGI93500.1"/>
    <property type="molecule type" value="Genomic_DNA"/>
</dbReference>
<dbReference type="Pfam" id="PF13443">
    <property type="entry name" value="HTH_26"/>
    <property type="match status" value="1"/>
</dbReference>
<keyword evidence="4" id="KW-1185">Reference proteome</keyword>
<gene>
    <name evidence="3" type="ORF">GCM10008021_29160</name>
    <name evidence="2" type="ORF">GCM10010914_30150</name>
</gene>
<evidence type="ECO:0000313" key="4">
    <source>
        <dbReference type="Proteomes" id="UP000630135"/>
    </source>
</evidence>
<feature type="domain" description="HTH cro/C1-type" evidence="1">
    <location>
        <begin position="7"/>
        <end position="78"/>
    </location>
</feature>
<organism evidence="2 5">
    <name type="scientific">Deinococcus wulumuqiensis</name>
    <dbReference type="NCBI Taxonomy" id="980427"/>
    <lineage>
        <taxon>Bacteria</taxon>
        <taxon>Thermotogati</taxon>
        <taxon>Deinococcota</taxon>
        <taxon>Deinococci</taxon>
        <taxon>Deinococcales</taxon>
        <taxon>Deinococcaceae</taxon>
        <taxon>Deinococcus</taxon>
    </lineage>
</organism>
<dbReference type="Proteomes" id="UP000652720">
    <property type="component" value="Unassembled WGS sequence"/>
</dbReference>
<dbReference type="InterPro" id="IPR001387">
    <property type="entry name" value="Cro/C1-type_HTH"/>
</dbReference>
<reference evidence="3" key="1">
    <citation type="journal article" date="2014" name="Int. J. Syst. Evol. Microbiol.">
        <title>Complete genome of a new Firmicutes species belonging to the dominant human colonic microbiota ('Ruminococcus bicirculans') reveals two chromosomes and a selective capacity to utilize plant glucans.</title>
        <authorList>
            <consortium name="NISC Comparative Sequencing Program"/>
            <person name="Wegmann U."/>
            <person name="Louis P."/>
            <person name="Goesmann A."/>
            <person name="Henrissat B."/>
            <person name="Duncan S.H."/>
            <person name="Flint H.J."/>
        </authorList>
    </citation>
    <scope>NUCLEOTIDE SEQUENCE</scope>
    <source>
        <strain evidence="3">CGMCC 1.8884</strain>
    </source>
</reference>
<dbReference type="GO" id="GO:0003677">
    <property type="term" value="F:DNA binding"/>
    <property type="evidence" value="ECO:0007669"/>
    <property type="project" value="InterPro"/>
</dbReference>
<evidence type="ECO:0000313" key="5">
    <source>
        <dbReference type="Proteomes" id="UP000652720"/>
    </source>
</evidence>
<dbReference type="GeneID" id="59166656"/>
<dbReference type="Proteomes" id="UP000630135">
    <property type="component" value="Unassembled WGS sequence"/>
</dbReference>
<comment type="caution">
    <text evidence="2">The sequence shown here is derived from an EMBL/GenBank/DDBJ whole genome shotgun (WGS) entry which is preliminary data.</text>
</comment>
<dbReference type="AlphaFoldDB" id="A0AAV4K8Z4"/>
<sequence>MSTVRWRLSEYLEQRGLTAYGLAKASGIERMGTVYRIARQGHEPARVDLPTLARILDGLYSLTGEEVQLTDILEYVPDRASKKALPAQHQD</sequence>
<dbReference type="RefSeq" id="WP_081608327.1">
    <property type="nucleotide sequence ID" value="NZ_BMLZ01000060.1"/>
</dbReference>
<reference evidence="2" key="2">
    <citation type="journal article" date="2014" name="Int. J. Syst. Evol. Microbiol.">
        <title>Complete genome sequence of Corynebacterium casei LMG S-19264T (=DSM 44701T), isolated from a smear-ripened cheese.</title>
        <authorList>
            <consortium name="US DOE Joint Genome Institute (JGI-PGF)"/>
            <person name="Walter F."/>
            <person name="Albersmeier A."/>
            <person name="Kalinowski J."/>
            <person name="Ruckert C."/>
        </authorList>
    </citation>
    <scope>NUCLEOTIDE SEQUENCE</scope>
    <source>
        <strain evidence="2">CGMCC 1.8885</strain>
    </source>
</reference>
<accession>A0AAV4K8Z4</accession>
<evidence type="ECO:0000313" key="2">
    <source>
        <dbReference type="EMBL" id="GGI93500.1"/>
    </source>
</evidence>
<reference evidence="4" key="3">
    <citation type="journal article" date="2019" name="Int. J. Syst. Evol. Microbiol.">
        <title>The Global Catalogue of Microorganisms (GCM) 10K type strain sequencing project: providing services to taxonomists for standard genome sequencing and annotation.</title>
        <authorList>
            <consortium name="The Broad Institute Genomics Platform"/>
            <consortium name="The Broad Institute Genome Sequencing Center for Infectious Disease"/>
            <person name="Wu L."/>
            <person name="Ma J."/>
        </authorList>
    </citation>
    <scope>NUCLEOTIDE SEQUENCE [LARGE SCALE GENOMIC DNA]</scope>
    <source>
        <strain evidence="4">CGMCC 1.8884</strain>
    </source>
</reference>
<reference evidence="2" key="4">
    <citation type="submission" date="2023-08" db="EMBL/GenBank/DDBJ databases">
        <authorList>
            <person name="Sun Q."/>
            <person name="Zhou Y."/>
        </authorList>
    </citation>
    <scope>NUCLEOTIDE SEQUENCE</scope>
    <source>
        <strain evidence="3">CGMCC 1.8884</strain>
        <strain evidence="2">CGMCC 1.8885</strain>
    </source>
</reference>
<dbReference type="Gene3D" id="1.10.260.40">
    <property type="entry name" value="lambda repressor-like DNA-binding domains"/>
    <property type="match status" value="1"/>
</dbReference>
<proteinExistence type="predicted"/>
<protein>
    <recommendedName>
        <fullName evidence="1">HTH cro/C1-type domain-containing protein</fullName>
    </recommendedName>
</protein>
<dbReference type="EMBL" id="BMLZ01000060">
    <property type="protein sequence ID" value="GGP31265.1"/>
    <property type="molecule type" value="Genomic_DNA"/>
</dbReference>
<dbReference type="InterPro" id="IPR010982">
    <property type="entry name" value="Lambda_DNA-bd_dom_sf"/>
</dbReference>
<evidence type="ECO:0000313" key="3">
    <source>
        <dbReference type="EMBL" id="GGP31265.1"/>
    </source>
</evidence>